<reference evidence="2 3" key="1">
    <citation type="submission" date="2016-09" db="EMBL/GenBank/DDBJ databases">
        <title>Genome Sequence of Lactobacillus sunkii Strain CG01.</title>
        <authorList>
            <person name="Poehlein A."/>
            <person name="Gabris C."/>
            <person name="Bengelsdorf F.R."/>
            <person name="Duerre P."/>
            <person name="Daniel R."/>
        </authorList>
    </citation>
    <scope>NUCLEOTIDE SEQUENCE [LARGE SCALE GENOMIC DNA]</scope>
    <source>
        <strain evidence="2 3">CG_D</strain>
    </source>
</reference>
<comment type="caution">
    <text evidence="2">The sequence shown here is derived from an EMBL/GenBank/DDBJ whole genome shotgun (WGS) entry which is preliminary data.</text>
</comment>
<name>A0A1E7X9W0_9LACO</name>
<proteinExistence type="predicted"/>
<organism evidence="2 3">
    <name type="scientific">Lentilactobacillus sunkii</name>
    <dbReference type="NCBI Taxonomy" id="481719"/>
    <lineage>
        <taxon>Bacteria</taxon>
        <taxon>Bacillati</taxon>
        <taxon>Bacillota</taxon>
        <taxon>Bacilli</taxon>
        <taxon>Lactobacillales</taxon>
        <taxon>Lactobacillaceae</taxon>
        <taxon>Lentilactobacillus</taxon>
    </lineage>
</organism>
<dbReference type="Proteomes" id="UP000177010">
    <property type="component" value="Unassembled WGS sequence"/>
</dbReference>
<dbReference type="EMBL" id="MIQE01000024">
    <property type="protein sequence ID" value="OFA09768.1"/>
    <property type="molecule type" value="Genomic_DNA"/>
</dbReference>
<feature type="chain" id="PRO_5038948008" evidence="1">
    <location>
        <begin position="28"/>
        <end position="596"/>
    </location>
</feature>
<dbReference type="STRING" id="481719.LASUN_22500"/>
<sequence length="596" mass="61869">MKSSLKKSLFVGLAALGFVAVAGSANANTASAKSYAKVTSNKTLTTDATTRNVNVNGTNALYTKAGTLKGAKTVATKSTLAALKDNKTGQKNWRAYRVATTNRGSVYYKVVSFDKTYRGWIYGGKSTAAFGGGIAQYNTTTAPTANPDANGSVNSSASINTQNQTTGLSATQKAATYKITNAGTANDGTATTYTYPAWTEYRKGRVATDATPYKDDTFKVVDQTTRTREGDLWVKIQDTNAANATKINGWIKYSALTATTPTKPTTTDPVLNADQTGIKITDASGKVLGYSVLTKDAADTTATTTIANHYKNILDTTGSVHGSNVDLAYASLLADAKVTGYGSAPLSLTQLQSNTSALNSASFGKYTTVVVAPVASASLAKSAILNLDQPVTNSLATVALPNNAVVQLSNGSYVSASSLSSLVSNALKGTDNVVATPANVQSLLKAAGLDQITFVWADGVQSSVADNVLAKPTTFTANAGSGYLTSNALQGSGNSQTIKPDVYGNNAKFNVTQASIDLNAGTASNGTIKVGYKKSDGTYAQLFDGTTNKFGANLDLAFGYTPSKTDSFTVSTTASNSNFNTLYNLAIKNGNPLTTK</sequence>
<dbReference type="RefSeq" id="WP_225363487.1">
    <property type="nucleotide sequence ID" value="NZ_JAZHVW010000007.1"/>
</dbReference>
<protein>
    <submittedName>
        <fullName evidence="2">S-layer protein</fullName>
    </submittedName>
</protein>
<gene>
    <name evidence="2" type="ORF">LASUN_22500</name>
</gene>
<accession>A0A1E7X9W0</accession>
<evidence type="ECO:0000313" key="3">
    <source>
        <dbReference type="Proteomes" id="UP000177010"/>
    </source>
</evidence>
<evidence type="ECO:0000256" key="1">
    <source>
        <dbReference type="SAM" id="SignalP"/>
    </source>
</evidence>
<evidence type="ECO:0000313" key="2">
    <source>
        <dbReference type="EMBL" id="OFA09768.1"/>
    </source>
</evidence>
<keyword evidence="1" id="KW-0732">Signal</keyword>
<dbReference type="AlphaFoldDB" id="A0A1E7X9W0"/>
<feature type="signal peptide" evidence="1">
    <location>
        <begin position="1"/>
        <end position="27"/>
    </location>
</feature>